<reference evidence="6" key="1">
    <citation type="journal article" date="2020" name="Stud. Mycol.">
        <title>101 Dothideomycetes genomes: a test case for predicting lifestyles and emergence of pathogens.</title>
        <authorList>
            <person name="Haridas S."/>
            <person name="Albert R."/>
            <person name="Binder M."/>
            <person name="Bloem J."/>
            <person name="Labutti K."/>
            <person name="Salamov A."/>
            <person name="Andreopoulos B."/>
            <person name="Baker S."/>
            <person name="Barry K."/>
            <person name="Bills G."/>
            <person name="Bluhm B."/>
            <person name="Cannon C."/>
            <person name="Castanera R."/>
            <person name="Culley D."/>
            <person name="Daum C."/>
            <person name="Ezra D."/>
            <person name="Gonzalez J."/>
            <person name="Henrissat B."/>
            <person name="Kuo A."/>
            <person name="Liang C."/>
            <person name="Lipzen A."/>
            <person name="Lutzoni F."/>
            <person name="Magnuson J."/>
            <person name="Mondo S."/>
            <person name="Nolan M."/>
            <person name="Ohm R."/>
            <person name="Pangilinan J."/>
            <person name="Park H.-J."/>
            <person name="Ramirez L."/>
            <person name="Alfaro M."/>
            <person name="Sun H."/>
            <person name="Tritt A."/>
            <person name="Yoshinaga Y."/>
            <person name="Zwiers L.-H."/>
            <person name="Turgeon B."/>
            <person name="Goodwin S."/>
            <person name="Spatafora J."/>
            <person name="Crous P."/>
            <person name="Grigoriev I."/>
        </authorList>
    </citation>
    <scope>NUCLEOTIDE SEQUENCE</scope>
    <source>
        <strain evidence="6">CBS 125425</strain>
    </source>
</reference>
<dbReference type="Gene3D" id="4.10.240.10">
    <property type="entry name" value="Zn(2)-C6 fungal-type DNA-binding domain"/>
    <property type="match status" value="1"/>
</dbReference>
<comment type="subcellular location">
    <subcellularLocation>
        <location evidence="1">Nucleus</location>
    </subcellularLocation>
</comment>
<dbReference type="SUPFAM" id="SSF57701">
    <property type="entry name" value="Zn2/Cys6 DNA-binding domain"/>
    <property type="match status" value="1"/>
</dbReference>
<dbReference type="Pfam" id="PF04082">
    <property type="entry name" value="Fungal_trans"/>
    <property type="match status" value="1"/>
</dbReference>
<evidence type="ECO:0000256" key="1">
    <source>
        <dbReference type="ARBA" id="ARBA00004123"/>
    </source>
</evidence>
<dbReference type="InterPro" id="IPR001138">
    <property type="entry name" value="Zn2Cys6_DnaBD"/>
</dbReference>
<dbReference type="GO" id="GO:0008270">
    <property type="term" value="F:zinc ion binding"/>
    <property type="evidence" value="ECO:0007669"/>
    <property type="project" value="InterPro"/>
</dbReference>
<dbReference type="InterPro" id="IPR050613">
    <property type="entry name" value="Sec_Metabolite_Reg"/>
</dbReference>
<organism evidence="6 7">
    <name type="scientific">Polyplosphaeria fusca</name>
    <dbReference type="NCBI Taxonomy" id="682080"/>
    <lineage>
        <taxon>Eukaryota</taxon>
        <taxon>Fungi</taxon>
        <taxon>Dikarya</taxon>
        <taxon>Ascomycota</taxon>
        <taxon>Pezizomycotina</taxon>
        <taxon>Dothideomycetes</taxon>
        <taxon>Pleosporomycetidae</taxon>
        <taxon>Pleosporales</taxon>
        <taxon>Tetraplosphaeriaceae</taxon>
        <taxon>Polyplosphaeria</taxon>
    </lineage>
</organism>
<dbReference type="Proteomes" id="UP000799444">
    <property type="component" value="Unassembled WGS sequence"/>
</dbReference>
<evidence type="ECO:0000259" key="5">
    <source>
        <dbReference type="PROSITE" id="PS50048"/>
    </source>
</evidence>
<dbReference type="OrthoDB" id="5344325at2759"/>
<feature type="compositionally biased region" description="Basic and acidic residues" evidence="4">
    <location>
        <begin position="58"/>
        <end position="77"/>
    </location>
</feature>
<dbReference type="GO" id="GO:0005634">
    <property type="term" value="C:nucleus"/>
    <property type="evidence" value="ECO:0007669"/>
    <property type="project" value="UniProtKB-SubCell"/>
</dbReference>
<dbReference type="GO" id="GO:0006351">
    <property type="term" value="P:DNA-templated transcription"/>
    <property type="evidence" value="ECO:0007669"/>
    <property type="project" value="InterPro"/>
</dbReference>
<evidence type="ECO:0000256" key="3">
    <source>
        <dbReference type="ARBA" id="ARBA00023242"/>
    </source>
</evidence>
<feature type="region of interest" description="Disordered" evidence="4">
    <location>
        <begin position="40"/>
        <end position="96"/>
    </location>
</feature>
<accession>A0A9P4V1J5</accession>
<dbReference type="PROSITE" id="PS50048">
    <property type="entry name" value="ZN2_CY6_FUNGAL_2"/>
    <property type="match status" value="1"/>
</dbReference>
<dbReference type="SMART" id="SM00066">
    <property type="entry name" value="GAL4"/>
    <property type="match status" value="1"/>
</dbReference>
<gene>
    <name evidence="6" type="ORF">EJ04DRAFT_575383</name>
</gene>
<keyword evidence="7" id="KW-1185">Reference proteome</keyword>
<comment type="caution">
    <text evidence="6">The sequence shown here is derived from an EMBL/GenBank/DDBJ whole genome shotgun (WGS) entry which is preliminary data.</text>
</comment>
<proteinExistence type="predicted"/>
<feature type="domain" description="Zn(2)-C6 fungal-type" evidence="5">
    <location>
        <begin position="12"/>
        <end position="43"/>
    </location>
</feature>
<dbReference type="InterPro" id="IPR007219">
    <property type="entry name" value="XnlR_reg_dom"/>
</dbReference>
<dbReference type="AlphaFoldDB" id="A0A9P4V1J5"/>
<protein>
    <recommendedName>
        <fullName evidence="5">Zn(2)-C6 fungal-type domain-containing protein</fullName>
    </recommendedName>
</protein>
<dbReference type="SMART" id="SM00906">
    <property type="entry name" value="Fungal_trans"/>
    <property type="match status" value="1"/>
</dbReference>
<evidence type="ECO:0000313" key="7">
    <source>
        <dbReference type="Proteomes" id="UP000799444"/>
    </source>
</evidence>
<dbReference type="EMBL" id="ML996125">
    <property type="protein sequence ID" value="KAF2736422.1"/>
    <property type="molecule type" value="Genomic_DNA"/>
</dbReference>
<keyword evidence="3" id="KW-0539">Nucleus</keyword>
<keyword evidence="2" id="KW-0479">Metal-binding</keyword>
<dbReference type="PANTHER" id="PTHR31001">
    <property type="entry name" value="UNCHARACTERIZED TRANSCRIPTIONAL REGULATORY PROTEIN"/>
    <property type="match status" value="1"/>
</dbReference>
<dbReference type="PANTHER" id="PTHR31001:SF84">
    <property type="entry name" value="FUNGAL SPECIFIC TRANSCRIPTION FACTOR"/>
    <property type="match status" value="1"/>
</dbReference>
<dbReference type="GO" id="GO:0003677">
    <property type="term" value="F:DNA binding"/>
    <property type="evidence" value="ECO:0007669"/>
    <property type="project" value="InterPro"/>
</dbReference>
<evidence type="ECO:0000256" key="2">
    <source>
        <dbReference type="ARBA" id="ARBA00022723"/>
    </source>
</evidence>
<sequence>MQNPRDSRATTSCTECQRRKQKCSREWPCNHCQARKVPHLCQFGQKKADQKSPSGSSRESRAHGQKRSRDELTEIRDSPALSRRSSGEDPQDGLRAWGYMPGHVHYKIGTIDSRDANHPTVDPGTNEASEVDKVLHAVPPRSLTDAIVNHFLTVVNFRYNSIYAPTFTGQYVQWWTDRANGRCLSAEFTCLLLRICAYSVQYLTIPLRRTIEFEMACSSQVLTERFANAAEQLSAGFSASKTSLERVQEQFMKGAWLKSESKIVESWHALGCTIREAQELGLDKDTGLDSFSEFEIELRRRLWTLLYIWDWQMSAWLGRPHLIDQKNCSFTFPTLRLDEAVEQPNLVSPFAHMSLQAQLARRITHHMGDIQVISQLSGEQVLEIEAECEKFQEELPQVFRMKNPDFSLDDQYPYFVFQRCQMHVIVFMTMFDVLKPYLTRDTRNSISTLDKEFRTKGVDISLELLKVARHLFDHEFPINAKFHLVVFCIFDTATILCSAIIHDSDHLLPRRDEIMDAIEAALDMLHQLSLTTKIGASSYHFLFKLTQSAPALSQRSSMKRRKLVSSPDSSVLPAASQDPPIDPLLLATSVLAPTVEAATTLDPVPPITTTDDLSFDLDAFMQQNPFEGASSANLDLGGLEQIWGWDNLNLDEFLGMGQGGVTSSSGV</sequence>
<dbReference type="GO" id="GO:0000981">
    <property type="term" value="F:DNA-binding transcription factor activity, RNA polymerase II-specific"/>
    <property type="evidence" value="ECO:0007669"/>
    <property type="project" value="InterPro"/>
</dbReference>
<evidence type="ECO:0000256" key="4">
    <source>
        <dbReference type="SAM" id="MobiDB-lite"/>
    </source>
</evidence>
<name>A0A9P4V1J5_9PLEO</name>
<evidence type="ECO:0000313" key="6">
    <source>
        <dbReference type="EMBL" id="KAF2736422.1"/>
    </source>
</evidence>
<dbReference type="InterPro" id="IPR036864">
    <property type="entry name" value="Zn2-C6_fun-type_DNA-bd_sf"/>
</dbReference>
<feature type="region of interest" description="Disordered" evidence="4">
    <location>
        <begin position="1"/>
        <end position="26"/>
    </location>
</feature>
<dbReference type="CDD" id="cd12148">
    <property type="entry name" value="fungal_TF_MHR"/>
    <property type="match status" value="1"/>
</dbReference>
<dbReference type="CDD" id="cd00067">
    <property type="entry name" value="GAL4"/>
    <property type="match status" value="1"/>
</dbReference>